<dbReference type="Gene3D" id="3.40.250.10">
    <property type="entry name" value="Rhodanese-like domain"/>
    <property type="match status" value="1"/>
</dbReference>
<keyword evidence="1" id="KW-0732">Signal</keyword>
<dbReference type="Pfam" id="PF00581">
    <property type="entry name" value="Rhodanese"/>
    <property type="match status" value="1"/>
</dbReference>
<dbReference type="NCBIfam" id="TIGR03865">
    <property type="entry name" value="PQQ_CXXCW"/>
    <property type="match status" value="1"/>
</dbReference>
<evidence type="ECO:0000313" key="3">
    <source>
        <dbReference type="EMBL" id="OAH35307.1"/>
    </source>
</evidence>
<evidence type="ECO:0000259" key="2">
    <source>
        <dbReference type="PROSITE" id="PS50206"/>
    </source>
</evidence>
<accession>A0A177J2V7</accession>
<protein>
    <submittedName>
        <fullName evidence="3">Rhodanese</fullName>
    </submittedName>
</protein>
<comment type="caution">
    <text evidence="3">The sequence shown here is derived from an EMBL/GenBank/DDBJ whole genome shotgun (WGS) entry which is preliminary data.</text>
</comment>
<dbReference type="SUPFAM" id="SSF52821">
    <property type="entry name" value="Rhodanese/Cell cycle control phosphatase"/>
    <property type="match status" value="1"/>
</dbReference>
<feature type="chain" id="PRO_5008064563" evidence="1">
    <location>
        <begin position="25"/>
        <end position="185"/>
    </location>
</feature>
<name>A0A177J2V7_SPHYA</name>
<dbReference type="InterPro" id="IPR001763">
    <property type="entry name" value="Rhodanese-like_dom"/>
</dbReference>
<feature type="signal peptide" evidence="1">
    <location>
        <begin position="1"/>
        <end position="24"/>
    </location>
</feature>
<dbReference type="PROSITE" id="PS50206">
    <property type="entry name" value="RHODANESE_3"/>
    <property type="match status" value="1"/>
</dbReference>
<sequence length="185" mass="20526">MGMRARIGLMAVLLQVSGVTQARAQEAGLFDAEGYRIAHYRSPVHRPPEGVGRIAPAAIAGLRPDIDMILIDVLPAEGGHRAADGRWQLAQPHESIPGAHWFPESGRGAPMPDIADWFARGVARLTGGKRDRMIVTFCRADCWMGWNAARRLKAMGYRNIWWLAEGTDGWRDLGRDLIPVRPARR</sequence>
<organism evidence="3 4">
    <name type="scientific">Sphingobium yanoikuyae</name>
    <name type="common">Sphingomonas yanoikuyae</name>
    <dbReference type="NCBI Taxonomy" id="13690"/>
    <lineage>
        <taxon>Bacteria</taxon>
        <taxon>Pseudomonadati</taxon>
        <taxon>Pseudomonadota</taxon>
        <taxon>Alphaproteobacteria</taxon>
        <taxon>Sphingomonadales</taxon>
        <taxon>Sphingomonadaceae</taxon>
        <taxon>Sphingobium</taxon>
    </lineage>
</organism>
<dbReference type="AlphaFoldDB" id="A0A177J2V7"/>
<reference evidence="3 4" key="1">
    <citation type="submission" date="2016-02" db="EMBL/GenBank/DDBJ databases">
        <authorList>
            <person name="Wen L."/>
            <person name="He K."/>
            <person name="Yang H."/>
        </authorList>
    </citation>
    <scope>NUCLEOTIDE SEQUENCE [LARGE SCALE GENOMIC DNA]</scope>
    <source>
        <strain evidence="3 4">CD09_2</strain>
    </source>
</reference>
<dbReference type="EMBL" id="LSTR01000101">
    <property type="protein sequence ID" value="OAH35307.1"/>
    <property type="molecule type" value="Genomic_DNA"/>
</dbReference>
<gene>
    <name evidence="3" type="ORF">AX777_02475</name>
</gene>
<dbReference type="InterPro" id="IPR022376">
    <property type="entry name" value="PQQ_CXXCW"/>
</dbReference>
<proteinExistence type="predicted"/>
<feature type="domain" description="Rhodanese" evidence="2">
    <location>
        <begin position="96"/>
        <end position="179"/>
    </location>
</feature>
<dbReference type="CDD" id="cd00158">
    <property type="entry name" value="RHOD"/>
    <property type="match status" value="1"/>
</dbReference>
<evidence type="ECO:0000313" key="4">
    <source>
        <dbReference type="Proteomes" id="UP000077262"/>
    </source>
</evidence>
<dbReference type="Proteomes" id="UP000077262">
    <property type="component" value="Unassembled WGS sequence"/>
</dbReference>
<dbReference type="InterPro" id="IPR036873">
    <property type="entry name" value="Rhodanese-like_dom_sf"/>
</dbReference>
<evidence type="ECO:0000256" key="1">
    <source>
        <dbReference type="SAM" id="SignalP"/>
    </source>
</evidence>